<sequence>MKHLITYLLLFSSALMLAQKPQFTNAKLDAATVYFNAAELTHSLSANLSKGTNEIVVKNVANNLNESTLRILAPKNVTVLSAQFTTDNYTDNLQPKNKQIKDSITLLSSQIDKLNNQITAEKQIIEFIKENKKVLGSNTSLNVAEYTKFINYSKEELISSLDRVDVYTEKQNKLRTLQYKLEQRLKGEVSKEETLSNGKIVLQVMSEMPQKADFVVSYITPNATWTPFYDLRAENINSPLNLVYKAQIRQNTGVDWKHIKLSLSSGNPNEQNEITLLHAWYLRFGSRYTERQTAYIANSLSYKKAVKDTEKNVMNEVSMDRYTEVNENQLNTSFDINTPYDILSNGKEHSVSLKELKIKAKYEYYAAPRVDNGIYLIALVDDYSQYNLLAGEANIIFEDMYVDKTMINPHQTTESMQLTMAMTRR</sequence>
<feature type="domain" description="DUF4139" evidence="3">
    <location>
        <begin position="216"/>
        <end position="352"/>
    </location>
</feature>
<proteinExistence type="predicted"/>
<dbReference type="Pfam" id="PF13598">
    <property type="entry name" value="DUF4139"/>
    <property type="match status" value="1"/>
</dbReference>
<feature type="domain" description="DUF4140" evidence="4">
    <location>
        <begin position="31"/>
        <end position="128"/>
    </location>
</feature>
<dbReference type="InterPro" id="IPR011935">
    <property type="entry name" value="CHP02231"/>
</dbReference>
<evidence type="ECO:0000313" key="6">
    <source>
        <dbReference type="Proteomes" id="UP000243985"/>
    </source>
</evidence>
<feature type="signal peptide" evidence="2">
    <location>
        <begin position="1"/>
        <end position="18"/>
    </location>
</feature>
<reference evidence="5 6" key="1">
    <citation type="submission" date="2018-04" db="EMBL/GenBank/DDBJ databases">
        <title>Genomic Encyclopedia of Archaeal and Bacterial Type Strains, Phase II (KMG-II): from individual species to whole genera.</title>
        <authorList>
            <person name="Goeker M."/>
        </authorList>
    </citation>
    <scope>NUCLEOTIDE SEQUENCE [LARGE SCALE GENOMIC DNA]</scope>
    <source>
        <strain evidence="5 6">DSM 22902</strain>
    </source>
</reference>
<dbReference type="Proteomes" id="UP000243985">
    <property type="component" value="Unassembled WGS sequence"/>
</dbReference>
<accession>A0A2T5XTJ3</accession>
<keyword evidence="2" id="KW-0732">Signal</keyword>
<dbReference type="EMBL" id="QBKG01000009">
    <property type="protein sequence ID" value="PTX06190.1"/>
    <property type="molecule type" value="Genomic_DNA"/>
</dbReference>
<dbReference type="PANTHER" id="PTHR31005:SF8">
    <property type="entry name" value="DUF4139 DOMAIN-CONTAINING PROTEIN"/>
    <property type="match status" value="1"/>
</dbReference>
<dbReference type="Pfam" id="PF13600">
    <property type="entry name" value="DUF4140"/>
    <property type="match status" value="1"/>
</dbReference>
<evidence type="ECO:0000259" key="3">
    <source>
        <dbReference type="Pfam" id="PF13598"/>
    </source>
</evidence>
<name>A0A2T5XTJ3_9FLAO</name>
<dbReference type="InterPro" id="IPR037291">
    <property type="entry name" value="DUF4139"/>
</dbReference>
<keyword evidence="1" id="KW-0175">Coiled coil</keyword>
<feature type="chain" id="PRO_5015699086" evidence="2">
    <location>
        <begin position="19"/>
        <end position="425"/>
    </location>
</feature>
<comment type="caution">
    <text evidence="5">The sequence shown here is derived from an EMBL/GenBank/DDBJ whole genome shotgun (WGS) entry which is preliminary data.</text>
</comment>
<dbReference type="NCBIfam" id="TIGR02231">
    <property type="entry name" value="mucoidy inhibitor MuiA family protein"/>
    <property type="match status" value="1"/>
</dbReference>
<organism evidence="5 6">
    <name type="scientific">Capnocytophaga leadbetteri</name>
    <dbReference type="NCBI Taxonomy" id="327575"/>
    <lineage>
        <taxon>Bacteria</taxon>
        <taxon>Pseudomonadati</taxon>
        <taxon>Bacteroidota</taxon>
        <taxon>Flavobacteriia</taxon>
        <taxon>Flavobacteriales</taxon>
        <taxon>Flavobacteriaceae</taxon>
        <taxon>Capnocytophaga</taxon>
    </lineage>
</organism>
<evidence type="ECO:0000259" key="4">
    <source>
        <dbReference type="Pfam" id="PF13600"/>
    </source>
</evidence>
<protein>
    <submittedName>
        <fullName evidence="5">Uncharacterized protein (TIGR02231 family)</fullName>
    </submittedName>
</protein>
<evidence type="ECO:0000256" key="1">
    <source>
        <dbReference type="SAM" id="Coils"/>
    </source>
</evidence>
<evidence type="ECO:0000256" key="2">
    <source>
        <dbReference type="SAM" id="SignalP"/>
    </source>
</evidence>
<dbReference type="InterPro" id="IPR025554">
    <property type="entry name" value="DUF4140"/>
</dbReference>
<dbReference type="AlphaFoldDB" id="A0A2T5XTJ3"/>
<feature type="coiled-coil region" evidence="1">
    <location>
        <begin position="97"/>
        <end position="131"/>
    </location>
</feature>
<evidence type="ECO:0000313" key="5">
    <source>
        <dbReference type="EMBL" id="PTX06190.1"/>
    </source>
</evidence>
<dbReference type="PANTHER" id="PTHR31005">
    <property type="entry name" value="DUF4139 DOMAIN-CONTAINING PROTEIN"/>
    <property type="match status" value="1"/>
</dbReference>
<gene>
    <name evidence="5" type="ORF">C8P65_10966</name>
</gene>